<evidence type="ECO:0000313" key="1">
    <source>
        <dbReference type="EMBL" id="KGG22460.1"/>
    </source>
</evidence>
<protein>
    <submittedName>
        <fullName evidence="1">Uncharacterized protein</fullName>
    </submittedName>
</protein>
<dbReference type="AlphaFoldDB" id="A0A0A2CC15"/>
<name>A0A0A2CC15_PROMR</name>
<reference evidence="2" key="1">
    <citation type="journal article" date="2014" name="Sci. Data">
        <title>Genomes of diverse isolates of the marine cyanobacterium Prochlorococcus.</title>
        <authorList>
            <person name="Biller S."/>
            <person name="Berube P."/>
            <person name="Thompson J."/>
            <person name="Kelly L."/>
            <person name="Roggensack S."/>
            <person name="Awad L."/>
            <person name="Roache-Johnson K."/>
            <person name="Ding H."/>
            <person name="Giovannoni S.J."/>
            <person name="Moore L.R."/>
            <person name="Chisholm S.W."/>
        </authorList>
    </citation>
    <scope>NUCLEOTIDE SEQUENCE [LARGE SCALE GENOMIC DNA]</scope>
    <source>
        <strain evidence="2">PAC1</strain>
    </source>
</reference>
<dbReference type="EMBL" id="JNAX01000002">
    <property type="protein sequence ID" value="KGG22460.1"/>
    <property type="molecule type" value="Genomic_DNA"/>
</dbReference>
<dbReference type="RefSeq" id="WP_193743079.1">
    <property type="nucleotide sequence ID" value="NZ_CP138967.1"/>
</dbReference>
<dbReference type="Proteomes" id="UP000030392">
    <property type="component" value="Unassembled WGS sequence"/>
</dbReference>
<organism evidence="1 2">
    <name type="scientific">Prochlorococcus marinus str. PAC1</name>
    <dbReference type="NCBI Taxonomy" id="59924"/>
    <lineage>
        <taxon>Bacteria</taxon>
        <taxon>Bacillati</taxon>
        <taxon>Cyanobacteriota</taxon>
        <taxon>Cyanophyceae</taxon>
        <taxon>Synechococcales</taxon>
        <taxon>Prochlorococcaceae</taxon>
        <taxon>Prochlorococcus</taxon>
    </lineage>
</organism>
<accession>A0A0A2CC15</accession>
<gene>
    <name evidence="1" type="ORF">EV03_0131</name>
</gene>
<sequence length="55" mass="6742">MKRTKAERKKQRLKRQESKRTRKYMILMGAVAMETTLEIYQFRTFDTSRTLKIED</sequence>
<proteinExistence type="predicted"/>
<evidence type="ECO:0000313" key="2">
    <source>
        <dbReference type="Proteomes" id="UP000030392"/>
    </source>
</evidence>
<comment type="caution">
    <text evidence="1">The sequence shown here is derived from an EMBL/GenBank/DDBJ whole genome shotgun (WGS) entry which is preliminary data.</text>
</comment>